<protein>
    <submittedName>
        <fullName evidence="1">Uncharacterized protein</fullName>
    </submittedName>
</protein>
<dbReference type="EMBL" id="AOMD01000033">
    <property type="protein sequence ID" value="EMA42680.1"/>
    <property type="molecule type" value="Genomic_DNA"/>
</dbReference>
<dbReference type="AlphaFoldDB" id="M0ME38"/>
<dbReference type="STRING" id="1227455.C449_16098"/>
<accession>M0ME38</accession>
<keyword evidence="2" id="KW-1185">Reference proteome</keyword>
<organism evidence="1 2">
    <name type="scientific">Halococcus saccharolyticus DSM 5350</name>
    <dbReference type="NCBI Taxonomy" id="1227455"/>
    <lineage>
        <taxon>Archaea</taxon>
        <taxon>Methanobacteriati</taxon>
        <taxon>Methanobacteriota</taxon>
        <taxon>Stenosarchaea group</taxon>
        <taxon>Halobacteria</taxon>
        <taxon>Halobacteriales</taxon>
        <taxon>Halococcaceae</taxon>
        <taxon>Halococcus</taxon>
    </lineage>
</organism>
<evidence type="ECO:0000313" key="2">
    <source>
        <dbReference type="Proteomes" id="UP000011669"/>
    </source>
</evidence>
<proteinExistence type="predicted"/>
<comment type="caution">
    <text evidence="1">The sequence shown here is derived from an EMBL/GenBank/DDBJ whole genome shotgun (WGS) entry which is preliminary data.</text>
</comment>
<name>M0ME38_9EURY</name>
<gene>
    <name evidence="1" type="ORF">C449_16098</name>
</gene>
<dbReference type="InParanoid" id="M0ME38"/>
<reference evidence="1 2" key="1">
    <citation type="journal article" date="2014" name="PLoS Genet.">
        <title>Phylogenetically driven sequencing of extremely halophilic archaea reveals strategies for static and dynamic osmo-response.</title>
        <authorList>
            <person name="Becker E.A."/>
            <person name="Seitzer P.M."/>
            <person name="Tritt A."/>
            <person name="Larsen D."/>
            <person name="Krusor M."/>
            <person name="Yao A.I."/>
            <person name="Wu D."/>
            <person name="Madern D."/>
            <person name="Eisen J.A."/>
            <person name="Darling A.E."/>
            <person name="Facciotti M.T."/>
        </authorList>
    </citation>
    <scope>NUCLEOTIDE SEQUENCE [LARGE SCALE GENOMIC DNA]</scope>
    <source>
        <strain evidence="1 2">DSM 5350</strain>
    </source>
</reference>
<evidence type="ECO:0000313" key="1">
    <source>
        <dbReference type="EMBL" id="EMA42680.1"/>
    </source>
</evidence>
<dbReference type="Proteomes" id="UP000011669">
    <property type="component" value="Unassembled WGS sequence"/>
</dbReference>
<sequence>MEITLPVLVALGLATCLVGIADELDLVLAADLLNQPSALDVAAGDRAALGECVAIDLCFNNIPTVAAVIATPAAGGSSSSWLSLTHD</sequence>